<evidence type="ECO:0000256" key="7">
    <source>
        <dbReference type="RuleBase" id="RU000383"/>
    </source>
</evidence>
<dbReference type="InterPro" id="IPR013763">
    <property type="entry name" value="Cyclin-like_dom"/>
</dbReference>
<dbReference type="Proteomes" id="UP001151529">
    <property type="component" value="Chromosome 8"/>
</dbReference>
<feature type="domain" description="Cyclin C-terminal" evidence="9">
    <location>
        <begin position="174"/>
        <end position="340"/>
    </location>
</feature>
<comment type="similarity">
    <text evidence="1">Belongs to the cyclin family. Cyclin D subfamily.</text>
</comment>
<feature type="domain" description="Cyclin-like" evidence="8">
    <location>
        <begin position="77"/>
        <end position="165"/>
    </location>
</feature>
<dbReference type="InterPro" id="IPR039361">
    <property type="entry name" value="Cyclin"/>
</dbReference>
<dbReference type="SMART" id="SM00385">
    <property type="entry name" value="CYCLIN"/>
    <property type="match status" value="1"/>
</dbReference>
<dbReference type="PANTHER" id="PTHR10177">
    <property type="entry name" value="CYCLINS"/>
    <property type="match status" value="1"/>
</dbReference>
<dbReference type="GO" id="GO:0051301">
    <property type="term" value="P:cell division"/>
    <property type="evidence" value="ECO:0007669"/>
    <property type="project" value="UniProtKB-KW"/>
</dbReference>
<comment type="caution">
    <text evidence="10">The sequence shown here is derived from an EMBL/GenBank/DDBJ whole genome shotgun (WGS) entry which is preliminary data.</text>
</comment>
<dbReference type="Pfam" id="PF02984">
    <property type="entry name" value="Cyclin_C"/>
    <property type="match status" value="1"/>
</dbReference>
<gene>
    <name evidence="10" type="ORF">OIU85_005802</name>
</gene>
<reference evidence="10" key="1">
    <citation type="submission" date="2022-11" db="EMBL/GenBank/DDBJ databases">
        <authorList>
            <person name="Hyden B.L."/>
            <person name="Feng K."/>
            <person name="Yates T."/>
            <person name="Jawdy S."/>
            <person name="Smart L.B."/>
            <person name="Muchero W."/>
        </authorList>
    </citation>
    <scope>NUCLEOTIDE SEQUENCE</scope>
    <source>
        <tissue evidence="10">Shoot tip</tissue>
    </source>
</reference>
<evidence type="ECO:0000313" key="10">
    <source>
        <dbReference type="EMBL" id="KAJ6689435.1"/>
    </source>
</evidence>
<keyword evidence="5" id="KW-0131">Cell cycle</keyword>
<evidence type="ECO:0000256" key="4">
    <source>
        <dbReference type="ARBA" id="ARBA00023127"/>
    </source>
</evidence>
<proteinExistence type="inferred from homology"/>
<reference evidence="10" key="2">
    <citation type="journal article" date="2023" name="Int. J. Mol. Sci.">
        <title>De Novo Assembly and Annotation of 11 Diverse Shrub Willow (Salix) Genomes Reveals Novel Gene Organization in Sex-Linked Regions.</title>
        <authorList>
            <person name="Hyden B."/>
            <person name="Feng K."/>
            <person name="Yates T.B."/>
            <person name="Jawdy S."/>
            <person name="Cereghino C."/>
            <person name="Smart L.B."/>
            <person name="Muchero W."/>
        </authorList>
    </citation>
    <scope>NUCLEOTIDE SEQUENCE [LARGE SCALE GENOMIC DNA]</scope>
    <source>
        <tissue evidence="10">Shoot tip</tissue>
    </source>
</reference>
<dbReference type="SMART" id="SM01332">
    <property type="entry name" value="Cyclin_C"/>
    <property type="match status" value="1"/>
</dbReference>
<evidence type="ECO:0000259" key="8">
    <source>
        <dbReference type="SMART" id="SM00385"/>
    </source>
</evidence>
<evidence type="ECO:0000256" key="1">
    <source>
        <dbReference type="ARBA" id="ARBA00009065"/>
    </source>
</evidence>
<evidence type="ECO:0000256" key="2">
    <source>
        <dbReference type="ARBA" id="ARBA00011177"/>
    </source>
</evidence>
<dbReference type="InterPro" id="IPR004367">
    <property type="entry name" value="Cyclin_C-dom"/>
</dbReference>
<dbReference type="InterPro" id="IPR006671">
    <property type="entry name" value="Cyclin_N"/>
</dbReference>
<dbReference type="FunFam" id="1.10.472.10:FF:000034">
    <property type="entry name" value="D2/4-type cyclin"/>
    <property type="match status" value="1"/>
</dbReference>
<evidence type="ECO:0000259" key="9">
    <source>
        <dbReference type="SMART" id="SM01332"/>
    </source>
</evidence>
<dbReference type="InterPro" id="IPR048258">
    <property type="entry name" value="Cyclins_cyclin-box"/>
</dbReference>
<dbReference type="InterPro" id="IPR036915">
    <property type="entry name" value="Cyclin-like_sf"/>
</dbReference>
<keyword evidence="3" id="KW-0132">Cell division</keyword>
<dbReference type="CDD" id="cd20543">
    <property type="entry name" value="CYCLIN_AtCycD-like_rpt1"/>
    <property type="match status" value="1"/>
</dbReference>
<dbReference type="OrthoDB" id="5590282at2759"/>
<evidence type="ECO:0000256" key="5">
    <source>
        <dbReference type="ARBA" id="ARBA00023306"/>
    </source>
</evidence>
<dbReference type="AlphaFoldDB" id="A0A9Q0SUD0"/>
<protein>
    <recommendedName>
        <fullName evidence="6">B-like cyclin</fullName>
    </recommendedName>
</protein>
<evidence type="ECO:0000256" key="3">
    <source>
        <dbReference type="ARBA" id="ARBA00022618"/>
    </source>
</evidence>
<comment type="subunit">
    <text evidence="2">Interacts with the CDC2 protein kinase to form a serine/threonine kinase holoenzyme complex also known as maturation promoting factor (MPF). The cyclin subunit imparts substrate specificity to the complex.</text>
</comment>
<evidence type="ECO:0000256" key="6">
    <source>
        <dbReference type="ARBA" id="ARBA00032263"/>
    </source>
</evidence>
<keyword evidence="11" id="KW-1185">Reference proteome</keyword>
<dbReference type="PROSITE" id="PS00292">
    <property type="entry name" value="CYCLINS"/>
    <property type="match status" value="1"/>
</dbReference>
<name>A0A9Q0SUD0_SALVM</name>
<dbReference type="SUPFAM" id="SSF47954">
    <property type="entry name" value="Cyclin-like"/>
    <property type="match status" value="1"/>
</dbReference>
<evidence type="ECO:0000313" key="11">
    <source>
        <dbReference type="Proteomes" id="UP001151529"/>
    </source>
</evidence>
<dbReference type="EMBL" id="JAPFFL010000012">
    <property type="protein sequence ID" value="KAJ6689435.1"/>
    <property type="molecule type" value="Genomic_DNA"/>
</dbReference>
<sequence>MSYSDCLSDLLCGEDSSDILSGESPECSSDLESHDFVEESSIAGFIEDERNFVPGYDYFSRFQSQSLDASAREQSVAWILKVQAYYGFQPLTAYLSVNYLDRFLYSRRLPQTDGWPLQLLSVACLSLAAKMEEPLVPSLLDLQVEGAKYIFEPRTIRRMELLVLGVLDWRLRSITPFSFTGFFACKLDPAGAYTGFLISRATEIILSNIKEASFLEYGPSSIAAAAILCAANDTPNLSLVNPEHAESWCDGLSKVRINDFDCGLASDFFFNKYKLVYQLPNISNILQDKIISCYRLMQDLVLDDSRRKSTKVLLPQLRVTIRATMRSGGSDSSSSTSSSSYKKRKLNNCLWVDDDKGNSE</sequence>
<dbReference type="Gene3D" id="1.10.472.10">
    <property type="entry name" value="Cyclin-like"/>
    <property type="match status" value="2"/>
</dbReference>
<accession>A0A9Q0SUD0</accession>
<organism evidence="10 11">
    <name type="scientific">Salix viminalis</name>
    <name type="common">Common osier</name>
    <name type="synonym">Basket willow</name>
    <dbReference type="NCBI Taxonomy" id="40686"/>
    <lineage>
        <taxon>Eukaryota</taxon>
        <taxon>Viridiplantae</taxon>
        <taxon>Streptophyta</taxon>
        <taxon>Embryophyta</taxon>
        <taxon>Tracheophyta</taxon>
        <taxon>Spermatophyta</taxon>
        <taxon>Magnoliopsida</taxon>
        <taxon>eudicotyledons</taxon>
        <taxon>Gunneridae</taxon>
        <taxon>Pentapetalae</taxon>
        <taxon>rosids</taxon>
        <taxon>fabids</taxon>
        <taxon>Malpighiales</taxon>
        <taxon>Salicaceae</taxon>
        <taxon>Saliceae</taxon>
        <taxon>Salix</taxon>
    </lineage>
</organism>
<dbReference type="Pfam" id="PF00134">
    <property type="entry name" value="Cyclin_N"/>
    <property type="match status" value="1"/>
</dbReference>
<keyword evidence="4 7" id="KW-0195">Cyclin</keyword>